<protein>
    <recommendedName>
        <fullName evidence="3">Alpha/beta hydrolase</fullName>
    </recommendedName>
</protein>
<dbReference type="Proteomes" id="UP000470302">
    <property type="component" value="Unassembled WGS sequence"/>
</dbReference>
<reference evidence="1 2" key="1">
    <citation type="submission" date="2020-01" db="EMBL/GenBank/DDBJ databases">
        <title>Novel species isolated from a subtropical stream in China.</title>
        <authorList>
            <person name="Lu H."/>
        </authorList>
    </citation>
    <scope>NUCLEOTIDE SEQUENCE [LARGE SCALE GENOMIC DNA]</scope>
    <source>
        <strain evidence="1 2">FT82W</strain>
    </source>
</reference>
<dbReference type="AlphaFoldDB" id="A0A845G007"/>
<name>A0A845G007_9BURK</name>
<evidence type="ECO:0000313" key="1">
    <source>
        <dbReference type="EMBL" id="MYM86930.1"/>
    </source>
</evidence>
<dbReference type="SUPFAM" id="SSF53474">
    <property type="entry name" value="alpha/beta-Hydrolases"/>
    <property type="match status" value="1"/>
</dbReference>
<dbReference type="InterPro" id="IPR053860">
    <property type="entry name" value="DUF6932"/>
</dbReference>
<dbReference type="Gene3D" id="3.40.50.1820">
    <property type="entry name" value="alpha/beta hydrolase"/>
    <property type="match status" value="1"/>
</dbReference>
<dbReference type="InterPro" id="IPR029058">
    <property type="entry name" value="AB_hydrolase_fold"/>
</dbReference>
<dbReference type="EMBL" id="WWCW01000014">
    <property type="protein sequence ID" value="MYM86930.1"/>
    <property type="molecule type" value="Genomic_DNA"/>
</dbReference>
<dbReference type="Pfam" id="PF22014">
    <property type="entry name" value="DUF6932"/>
    <property type="match status" value="1"/>
</dbReference>
<gene>
    <name evidence="1" type="ORF">GTP91_06985</name>
</gene>
<accession>A0A845G007</accession>
<sequence length="379" mass="42694">MVLPKLHFDSDGNLSPGTHEITKELFLETFCFLEEGANIFSGVRHRFQQAFSDMCNWADRNDATSIVVGGSFVTDKPYPNDIDVIVFFKQAKDIPRNIELLEYDGVRCDIQVLSEDQPQICEAFVKVLATSRRDTPRGVVQIKFDSQVKTHHTPHHKNELFDVALASYQGRKITSLRQLKGVVVPIHGILSDAEWVPHMSLILSTSGWAVAPYVYGKRMPTLLSNSSDRARVVEGFRDWLTTIRSNFDGPISILAHSFGTYVIAKYLSEAGDLTSKFDSIILCGSILSKEFDWSLYLEKNIGRVLNTVSEEDQWVKYMPEGGRVLVSDPLYGDAGREGFNCSHPNFSQVRSKLLQHSNIFKDDVIRGLWLPFLDLAKGS</sequence>
<evidence type="ECO:0000313" key="2">
    <source>
        <dbReference type="Proteomes" id="UP000470302"/>
    </source>
</evidence>
<dbReference type="RefSeq" id="WP_161096120.1">
    <property type="nucleotide sequence ID" value="NZ_WWCW01000014.1"/>
</dbReference>
<comment type="caution">
    <text evidence="1">The sequence shown here is derived from an EMBL/GenBank/DDBJ whole genome shotgun (WGS) entry which is preliminary data.</text>
</comment>
<evidence type="ECO:0008006" key="3">
    <source>
        <dbReference type="Google" id="ProtNLM"/>
    </source>
</evidence>
<organism evidence="1 2">
    <name type="scientific">Duganella vulcania</name>
    <dbReference type="NCBI Taxonomy" id="2692166"/>
    <lineage>
        <taxon>Bacteria</taxon>
        <taxon>Pseudomonadati</taxon>
        <taxon>Pseudomonadota</taxon>
        <taxon>Betaproteobacteria</taxon>
        <taxon>Burkholderiales</taxon>
        <taxon>Oxalobacteraceae</taxon>
        <taxon>Telluria group</taxon>
        <taxon>Duganella</taxon>
    </lineage>
</organism>
<proteinExistence type="predicted"/>